<evidence type="ECO:0000313" key="1">
    <source>
        <dbReference type="EMBL" id="OJJ54059.1"/>
    </source>
</evidence>
<evidence type="ECO:0000313" key="2">
    <source>
        <dbReference type="Proteomes" id="UP000184356"/>
    </source>
</evidence>
<proteinExistence type="predicted"/>
<dbReference type="EMBL" id="KV878595">
    <property type="protein sequence ID" value="OJJ54059.1"/>
    <property type="molecule type" value="Genomic_DNA"/>
</dbReference>
<dbReference type="AlphaFoldDB" id="A0A1L9T3S0"/>
<dbReference type="GeneID" id="63764064"/>
<dbReference type="Proteomes" id="UP000184356">
    <property type="component" value="Unassembled WGS sequence"/>
</dbReference>
<name>A0A1L9T3S0_9EURO</name>
<gene>
    <name evidence="1" type="ORF">ASPSYDRAFT_50048</name>
</gene>
<accession>A0A1L9T3S0</accession>
<dbReference type="VEuPathDB" id="FungiDB:ASPSYDRAFT_50048"/>
<sequence length="70" mass="7808">MSDSERSGCGRLPMAWVILVGAIGDATEIHYCSGHRYPIIRRMARRNKKRDKSIFGICDEAVHGLSCDPC</sequence>
<keyword evidence="2" id="KW-1185">Reference proteome</keyword>
<reference evidence="2" key="1">
    <citation type="journal article" date="2017" name="Genome Biol.">
        <title>Comparative genomics reveals high biological diversity and specific adaptations in the industrially and medically important fungal genus Aspergillus.</title>
        <authorList>
            <person name="de Vries R.P."/>
            <person name="Riley R."/>
            <person name="Wiebenga A."/>
            <person name="Aguilar-Osorio G."/>
            <person name="Amillis S."/>
            <person name="Uchima C.A."/>
            <person name="Anderluh G."/>
            <person name="Asadollahi M."/>
            <person name="Askin M."/>
            <person name="Barry K."/>
            <person name="Battaglia E."/>
            <person name="Bayram O."/>
            <person name="Benocci T."/>
            <person name="Braus-Stromeyer S.A."/>
            <person name="Caldana C."/>
            <person name="Canovas D."/>
            <person name="Cerqueira G.C."/>
            <person name="Chen F."/>
            <person name="Chen W."/>
            <person name="Choi C."/>
            <person name="Clum A."/>
            <person name="Dos Santos R.A."/>
            <person name="Damasio A.R."/>
            <person name="Diallinas G."/>
            <person name="Emri T."/>
            <person name="Fekete E."/>
            <person name="Flipphi M."/>
            <person name="Freyberg S."/>
            <person name="Gallo A."/>
            <person name="Gournas C."/>
            <person name="Habgood R."/>
            <person name="Hainaut M."/>
            <person name="Harispe M.L."/>
            <person name="Henrissat B."/>
            <person name="Hilden K.S."/>
            <person name="Hope R."/>
            <person name="Hossain A."/>
            <person name="Karabika E."/>
            <person name="Karaffa L."/>
            <person name="Karanyi Z."/>
            <person name="Krasevec N."/>
            <person name="Kuo A."/>
            <person name="Kusch H."/>
            <person name="LaButti K."/>
            <person name="Lagendijk E.L."/>
            <person name="Lapidus A."/>
            <person name="Levasseur A."/>
            <person name="Lindquist E."/>
            <person name="Lipzen A."/>
            <person name="Logrieco A.F."/>
            <person name="MacCabe A."/>
            <person name="Maekelae M.R."/>
            <person name="Malavazi I."/>
            <person name="Melin P."/>
            <person name="Meyer V."/>
            <person name="Mielnichuk N."/>
            <person name="Miskei M."/>
            <person name="Molnar A.P."/>
            <person name="Mule G."/>
            <person name="Ngan C.Y."/>
            <person name="Orejas M."/>
            <person name="Orosz E."/>
            <person name="Ouedraogo J.P."/>
            <person name="Overkamp K.M."/>
            <person name="Park H.-S."/>
            <person name="Perrone G."/>
            <person name="Piumi F."/>
            <person name="Punt P.J."/>
            <person name="Ram A.F."/>
            <person name="Ramon A."/>
            <person name="Rauscher S."/>
            <person name="Record E."/>
            <person name="Riano-Pachon D.M."/>
            <person name="Robert V."/>
            <person name="Roehrig J."/>
            <person name="Ruller R."/>
            <person name="Salamov A."/>
            <person name="Salih N.S."/>
            <person name="Samson R.A."/>
            <person name="Sandor E."/>
            <person name="Sanguinetti M."/>
            <person name="Schuetze T."/>
            <person name="Sepcic K."/>
            <person name="Shelest E."/>
            <person name="Sherlock G."/>
            <person name="Sophianopoulou V."/>
            <person name="Squina F.M."/>
            <person name="Sun H."/>
            <person name="Susca A."/>
            <person name="Todd R.B."/>
            <person name="Tsang A."/>
            <person name="Unkles S.E."/>
            <person name="van de Wiele N."/>
            <person name="van Rossen-Uffink D."/>
            <person name="Oliveira J.V."/>
            <person name="Vesth T.C."/>
            <person name="Visser J."/>
            <person name="Yu J.-H."/>
            <person name="Zhou M."/>
            <person name="Andersen M.R."/>
            <person name="Archer D.B."/>
            <person name="Baker S.E."/>
            <person name="Benoit I."/>
            <person name="Brakhage A.A."/>
            <person name="Braus G.H."/>
            <person name="Fischer R."/>
            <person name="Frisvad J.C."/>
            <person name="Goldman G.H."/>
            <person name="Houbraken J."/>
            <person name="Oakley B."/>
            <person name="Pocsi I."/>
            <person name="Scazzocchio C."/>
            <person name="Seiboth B."/>
            <person name="vanKuyk P.A."/>
            <person name="Wortman J."/>
            <person name="Dyer P.S."/>
            <person name="Grigoriev I.V."/>
        </authorList>
    </citation>
    <scope>NUCLEOTIDE SEQUENCE [LARGE SCALE GENOMIC DNA]</scope>
    <source>
        <strain evidence="2">CBS 593.65</strain>
    </source>
</reference>
<dbReference type="RefSeq" id="XP_040697865.1">
    <property type="nucleotide sequence ID" value="XM_040847991.1"/>
</dbReference>
<protein>
    <submittedName>
        <fullName evidence="1">Uncharacterized protein</fullName>
    </submittedName>
</protein>
<organism evidence="1 2">
    <name type="scientific">Aspergillus sydowii CBS 593.65</name>
    <dbReference type="NCBI Taxonomy" id="1036612"/>
    <lineage>
        <taxon>Eukaryota</taxon>
        <taxon>Fungi</taxon>
        <taxon>Dikarya</taxon>
        <taxon>Ascomycota</taxon>
        <taxon>Pezizomycotina</taxon>
        <taxon>Eurotiomycetes</taxon>
        <taxon>Eurotiomycetidae</taxon>
        <taxon>Eurotiales</taxon>
        <taxon>Aspergillaceae</taxon>
        <taxon>Aspergillus</taxon>
        <taxon>Aspergillus subgen. Nidulantes</taxon>
    </lineage>
</organism>